<keyword evidence="3" id="KW-1185">Reference proteome</keyword>
<feature type="region of interest" description="Disordered" evidence="1">
    <location>
        <begin position="1"/>
        <end position="81"/>
    </location>
</feature>
<name>A0A2T3Z0L6_TRIA4</name>
<evidence type="ECO:0000313" key="3">
    <source>
        <dbReference type="Proteomes" id="UP000240493"/>
    </source>
</evidence>
<dbReference type="AlphaFoldDB" id="A0A2T3Z0L6"/>
<sequence length="81" mass="8926">MATSKSDTYNEDETDEDDAGEVSINEDNTIEDNADENGLDGDDTDEDGTSEHGIDQDDTGESEQQQSTRYPRRFSVSAAWS</sequence>
<gene>
    <name evidence="2" type="ORF">M441DRAFT_39442</name>
</gene>
<dbReference type="Proteomes" id="UP000240493">
    <property type="component" value="Unassembled WGS sequence"/>
</dbReference>
<organism evidence="2 3">
    <name type="scientific">Trichoderma asperellum (strain ATCC 204424 / CBS 433.97 / NBRC 101777)</name>
    <dbReference type="NCBI Taxonomy" id="1042311"/>
    <lineage>
        <taxon>Eukaryota</taxon>
        <taxon>Fungi</taxon>
        <taxon>Dikarya</taxon>
        <taxon>Ascomycota</taxon>
        <taxon>Pezizomycotina</taxon>
        <taxon>Sordariomycetes</taxon>
        <taxon>Hypocreomycetidae</taxon>
        <taxon>Hypocreales</taxon>
        <taxon>Hypocreaceae</taxon>
        <taxon>Trichoderma</taxon>
    </lineage>
</organism>
<evidence type="ECO:0000313" key="2">
    <source>
        <dbReference type="EMBL" id="PTB38345.1"/>
    </source>
</evidence>
<reference evidence="2 3" key="1">
    <citation type="submission" date="2016-07" db="EMBL/GenBank/DDBJ databases">
        <title>Multiple horizontal gene transfer events from other fungi enriched the ability of initially mycotrophic Trichoderma (Ascomycota) to feed on dead plant biomass.</title>
        <authorList>
            <consortium name="DOE Joint Genome Institute"/>
            <person name="Aerts A."/>
            <person name="Atanasova L."/>
            <person name="Chenthamara K."/>
            <person name="Zhang J."/>
            <person name="Grujic M."/>
            <person name="Henrissat B."/>
            <person name="Kuo A."/>
            <person name="Salamov A."/>
            <person name="Lipzen A."/>
            <person name="Labutti K."/>
            <person name="Barry K."/>
            <person name="Miao Y."/>
            <person name="Rahimi M.J."/>
            <person name="Shen Q."/>
            <person name="Grigoriev I.V."/>
            <person name="Kubicek C.P."/>
            <person name="Druzhinina I.S."/>
        </authorList>
    </citation>
    <scope>NUCLEOTIDE SEQUENCE [LARGE SCALE GENOMIC DNA]</scope>
    <source>
        <strain evidence="2 3">CBS 433.97</strain>
    </source>
</reference>
<dbReference type="EMBL" id="KZ679266">
    <property type="protein sequence ID" value="PTB38345.1"/>
    <property type="molecule type" value="Genomic_DNA"/>
</dbReference>
<feature type="compositionally biased region" description="Acidic residues" evidence="1">
    <location>
        <begin position="9"/>
        <end position="20"/>
    </location>
</feature>
<accession>A0A2T3Z0L6</accession>
<protein>
    <submittedName>
        <fullName evidence="2">Uncharacterized protein</fullName>
    </submittedName>
</protein>
<feature type="compositionally biased region" description="Acidic residues" evidence="1">
    <location>
        <begin position="28"/>
        <end position="48"/>
    </location>
</feature>
<evidence type="ECO:0000256" key="1">
    <source>
        <dbReference type="SAM" id="MobiDB-lite"/>
    </source>
</evidence>
<proteinExistence type="predicted"/>